<dbReference type="InterPro" id="IPR018101">
    <property type="entry name" value="Transl_elong_Ts_CS"/>
</dbReference>
<comment type="similarity">
    <text evidence="1 6 7">Belongs to the EF-Ts family.</text>
</comment>
<dbReference type="GO" id="GO:0003746">
    <property type="term" value="F:translation elongation factor activity"/>
    <property type="evidence" value="ECO:0007669"/>
    <property type="project" value="UniProtKB-UniRule"/>
</dbReference>
<dbReference type="STRING" id="260552.Mag101_10840"/>
<dbReference type="GO" id="GO:0005737">
    <property type="term" value="C:cytoplasm"/>
    <property type="evidence" value="ECO:0007669"/>
    <property type="project" value="UniProtKB-SubCell"/>
</dbReference>
<dbReference type="Pfam" id="PF00889">
    <property type="entry name" value="EF_TS"/>
    <property type="match status" value="1"/>
</dbReference>
<organism evidence="10 11">
    <name type="scientific">Microbulbifer agarilyticus</name>
    <dbReference type="NCBI Taxonomy" id="260552"/>
    <lineage>
        <taxon>Bacteria</taxon>
        <taxon>Pseudomonadati</taxon>
        <taxon>Pseudomonadota</taxon>
        <taxon>Gammaproteobacteria</taxon>
        <taxon>Cellvibrionales</taxon>
        <taxon>Microbulbiferaceae</taxon>
        <taxon>Microbulbifer</taxon>
    </lineage>
</organism>
<dbReference type="Gene3D" id="1.10.8.10">
    <property type="entry name" value="DNA helicase RuvA subunit, C-terminal domain"/>
    <property type="match status" value="1"/>
</dbReference>
<dbReference type="EMBL" id="CP019650">
    <property type="protein sequence ID" value="AQQ68076.1"/>
    <property type="molecule type" value="Genomic_DNA"/>
</dbReference>
<dbReference type="OrthoDB" id="9808348at2"/>
<dbReference type="Proteomes" id="UP000188219">
    <property type="component" value="Chromosome"/>
</dbReference>
<dbReference type="InterPro" id="IPR014039">
    <property type="entry name" value="Transl_elong_EFTs/EF1B_dimer"/>
</dbReference>
<dbReference type="FunFam" id="1.10.286.20:FF:000001">
    <property type="entry name" value="Elongation factor Ts"/>
    <property type="match status" value="1"/>
</dbReference>
<dbReference type="InterPro" id="IPR036402">
    <property type="entry name" value="EF-Ts_dimer_sf"/>
</dbReference>
<evidence type="ECO:0000256" key="4">
    <source>
        <dbReference type="ARBA" id="ARBA00022768"/>
    </source>
</evidence>
<evidence type="ECO:0000313" key="11">
    <source>
        <dbReference type="Proteomes" id="UP000188219"/>
    </source>
</evidence>
<dbReference type="NCBIfam" id="TIGR00116">
    <property type="entry name" value="tsf"/>
    <property type="match status" value="1"/>
</dbReference>
<evidence type="ECO:0000256" key="7">
    <source>
        <dbReference type="RuleBase" id="RU000642"/>
    </source>
</evidence>
<evidence type="ECO:0000256" key="8">
    <source>
        <dbReference type="RuleBase" id="RU000643"/>
    </source>
</evidence>
<gene>
    <name evidence="6" type="primary">tsf</name>
    <name evidence="10" type="ORF">Mag101_10840</name>
</gene>
<dbReference type="InterPro" id="IPR009060">
    <property type="entry name" value="UBA-like_sf"/>
</dbReference>
<feature type="region of interest" description="Involved in Mg(2+) ion dislocation from EF-Tu" evidence="6">
    <location>
        <begin position="81"/>
        <end position="84"/>
    </location>
</feature>
<dbReference type="SUPFAM" id="SSF54713">
    <property type="entry name" value="Elongation factor Ts (EF-Ts), dimerisation domain"/>
    <property type="match status" value="2"/>
</dbReference>
<dbReference type="InterPro" id="IPR001816">
    <property type="entry name" value="Transl_elong_EFTs/EF1B"/>
</dbReference>
<dbReference type="KEGG" id="maga:Mag101_10840"/>
<dbReference type="Gene3D" id="1.10.286.20">
    <property type="match status" value="1"/>
</dbReference>
<name>A0A1Q2M5X0_9GAMM</name>
<evidence type="ECO:0000256" key="2">
    <source>
        <dbReference type="ARBA" id="ARBA00016956"/>
    </source>
</evidence>
<dbReference type="HAMAP" id="MF_00050">
    <property type="entry name" value="EF_Ts"/>
    <property type="match status" value="1"/>
</dbReference>
<keyword evidence="4 6" id="KW-0251">Elongation factor</keyword>
<evidence type="ECO:0000259" key="9">
    <source>
        <dbReference type="Pfam" id="PF00889"/>
    </source>
</evidence>
<evidence type="ECO:0000256" key="6">
    <source>
        <dbReference type="HAMAP-Rule" id="MF_00050"/>
    </source>
</evidence>
<feature type="domain" description="Translation elongation factor EFTs/EF1B dimerisation" evidence="9">
    <location>
        <begin position="72"/>
        <end position="266"/>
    </location>
</feature>
<evidence type="ECO:0000256" key="5">
    <source>
        <dbReference type="ARBA" id="ARBA00022917"/>
    </source>
</evidence>
<dbReference type="AlphaFoldDB" id="A0A1Q2M5X0"/>
<dbReference type="eggNOG" id="COG0264">
    <property type="taxonomic scope" value="Bacteria"/>
</dbReference>
<dbReference type="Gene3D" id="3.30.479.20">
    <property type="entry name" value="Elongation factor Ts, dimerisation domain"/>
    <property type="match status" value="2"/>
</dbReference>
<keyword evidence="5 6" id="KW-0648">Protein biosynthesis</keyword>
<dbReference type="PANTHER" id="PTHR11741">
    <property type="entry name" value="ELONGATION FACTOR TS"/>
    <property type="match status" value="1"/>
</dbReference>
<keyword evidence="3 6" id="KW-0963">Cytoplasm</keyword>
<accession>A0A1Q2M5X0</accession>
<proteinExistence type="inferred from homology"/>
<reference evidence="10" key="1">
    <citation type="submission" date="2017-02" db="EMBL/GenBank/DDBJ databases">
        <title>Genome of Microbulbifer agarilyticus GP101.</title>
        <authorList>
            <person name="Jung J."/>
            <person name="Bae S.S."/>
            <person name="Baek K."/>
        </authorList>
    </citation>
    <scope>NUCLEOTIDE SEQUENCE [LARGE SCALE GENOMIC DNA]</scope>
    <source>
        <strain evidence="10">GP101</strain>
    </source>
</reference>
<evidence type="ECO:0000256" key="3">
    <source>
        <dbReference type="ARBA" id="ARBA00022490"/>
    </source>
</evidence>
<comment type="function">
    <text evidence="6 7">Associates with the EF-Tu.GDP complex and induces the exchange of GDP to GTP. It remains bound to the aminoacyl-tRNA.EF-Tu.GTP complex up to the GTP hydrolysis stage on the ribosome.</text>
</comment>
<dbReference type="RefSeq" id="WP_077404633.1">
    <property type="nucleotide sequence ID" value="NZ_CP019650.1"/>
</dbReference>
<dbReference type="FunFam" id="1.10.8.10:FF:000001">
    <property type="entry name" value="Elongation factor Ts"/>
    <property type="match status" value="1"/>
</dbReference>
<dbReference type="CDD" id="cd14275">
    <property type="entry name" value="UBA_EF-Ts"/>
    <property type="match status" value="1"/>
</dbReference>
<evidence type="ECO:0000313" key="10">
    <source>
        <dbReference type="EMBL" id="AQQ68076.1"/>
    </source>
</evidence>
<dbReference type="SUPFAM" id="SSF46934">
    <property type="entry name" value="UBA-like"/>
    <property type="match status" value="1"/>
</dbReference>
<evidence type="ECO:0000256" key="1">
    <source>
        <dbReference type="ARBA" id="ARBA00005532"/>
    </source>
</evidence>
<sequence length="287" mass="30697">MAITASMVKELRERTGLPMMECKKALTAADGDIEKAIEDLRKASGLKAAKKAGRTAADGVVAAKVAEGGSYGVLVEVNSETDFVARDENFQAFVAKVVDKAFADRQADVAALMEGELENAREALVQKIGENIGVRRIELVEAPVVGAYVHSNNRIAAIVALSGGDVETARDIAMHVTAVNPQVVKPEDMPSDVLEKEKDIIKAQPDMEGKPAEIVEKMMGGRIKKFLKENSLVEQPFVKNPDVTVAKLAKDAGGDVSSFLRFEVGEGIEKEEVDFAAEVAAQVKSSS</sequence>
<protein>
    <recommendedName>
        <fullName evidence="2 6">Elongation factor Ts</fullName>
        <shortName evidence="6">EF-Ts</shortName>
    </recommendedName>
</protein>
<comment type="subcellular location">
    <subcellularLocation>
        <location evidence="6 8">Cytoplasm</location>
    </subcellularLocation>
</comment>
<keyword evidence="11" id="KW-1185">Reference proteome</keyword>
<dbReference type="PROSITE" id="PS01127">
    <property type="entry name" value="EF_TS_2"/>
    <property type="match status" value="1"/>
</dbReference>
<dbReference type="PANTHER" id="PTHR11741:SF0">
    <property type="entry name" value="ELONGATION FACTOR TS, MITOCHONDRIAL"/>
    <property type="match status" value="1"/>
</dbReference>